<dbReference type="SMART" id="SM00382">
    <property type="entry name" value="AAA"/>
    <property type="match status" value="1"/>
</dbReference>
<dbReference type="PANTHER" id="PTHR42711:SF17">
    <property type="entry name" value="ABC TRANSPORTER ATP-BINDING PROTEIN"/>
    <property type="match status" value="1"/>
</dbReference>
<dbReference type="AlphaFoldDB" id="A0A429ZS53"/>
<feature type="domain" description="ABC transporter" evidence="4">
    <location>
        <begin position="3"/>
        <end position="224"/>
    </location>
</feature>
<proteinExistence type="predicted"/>
<keyword evidence="1" id="KW-0813">Transport</keyword>
<keyword evidence="6" id="KW-1185">Reference proteome</keyword>
<dbReference type="GeneID" id="98567927"/>
<reference evidence="5 6" key="1">
    <citation type="submission" date="2017-05" db="EMBL/GenBank/DDBJ databases">
        <title>Vagococcus spp. assemblies.</title>
        <authorList>
            <person name="Gulvik C.A."/>
        </authorList>
    </citation>
    <scope>NUCLEOTIDE SEQUENCE [LARGE SCALE GENOMIC DNA]</scope>
    <source>
        <strain evidence="5 6">NCFB 2777</strain>
    </source>
</reference>
<evidence type="ECO:0000256" key="1">
    <source>
        <dbReference type="ARBA" id="ARBA00022448"/>
    </source>
</evidence>
<name>A0A429ZS53_9ENTE</name>
<dbReference type="InterPro" id="IPR003439">
    <property type="entry name" value="ABC_transporter-like_ATP-bd"/>
</dbReference>
<dbReference type="PANTHER" id="PTHR42711">
    <property type="entry name" value="ABC TRANSPORTER ATP-BINDING PROTEIN"/>
    <property type="match status" value="1"/>
</dbReference>
<dbReference type="OrthoDB" id="9804819at2"/>
<dbReference type="Proteomes" id="UP000287239">
    <property type="component" value="Unassembled WGS sequence"/>
</dbReference>
<dbReference type="InterPro" id="IPR003593">
    <property type="entry name" value="AAA+_ATPase"/>
</dbReference>
<evidence type="ECO:0000256" key="2">
    <source>
        <dbReference type="ARBA" id="ARBA00022741"/>
    </source>
</evidence>
<evidence type="ECO:0000256" key="3">
    <source>
        <dbReference type="ARBA" id="ARBA00022840"/>
    </source>
</evidence>
<protein>
    <recommendedName>
        <fullName evidence="4">ABC transporter domain-containing protein</fullName>
    </recommendedName>
</protein>
<sequence length="294" mass="33560">MLLKTVKLNKIYGEKVAVKDVSFELSQTGVYLLAGPNGSGKTTLMEMLVQMIRPSSGQLIYHQSLSGKDFKRKVGILLQQNSVRKHVTVAEEVRFVSRIFKRKLDLESYLRKFDLYEHRHQKCHKLSGGLQRRLLIATTLIPNYELIFFDEPASGLDVQTRDFIWSIIKEQGAKKICLVSDHYLNQAASYCDQLLLMSQGELVFQGAVSKLLSQFKFSTRIQVKSQFASQTKEILLANHQEFEELVSGGFTNYFVKENFNAITNNLLAISENVRRVNVEDVYLALAREQEGKDV</sequence>
<dbReference type="Gene3D" id="3.40.50.300">
    <property type="entry name" value="P-loop containing nucleotide triphosphate hydrolases"/>
    <property type="match status" value="1"/>
</dbReference>
<evidence type="ECO:0000259" key="4">
    <source>
        <dbReference type="PROSITE" id="PS50893"/>
    </source>
</evidence>
<gene>
    <name evidence="5" type="ORF">CBF35_06045</name>
</gene>
<evidence type="ECO:0000313" key="6">
    <source>
        <dbReference type="Proteomes" id="UP000287239"/>
    </source>
</evidence>
<dbReference type="SUPFAM" id="SSF52540">
    <property type="entry name" value="P-loop containing nucleoside triphosphate hydrolases"/>
    <property type="match status" value="1"/>
</dbReference>
<dbReference type="PROSITE" id="PS50893">
    <property type="entry name" value="ABC_TRANSPORTER_2"/>
    <property type="match status" value="1"/>
</dbReference>
<dbReference type="Pfam" id="PF00005">
    <property type="entry name" value="ABC_tran"/>
    <property type="match status" value="1"/>
</dbReference>
<dbReference type="GO" id="GO:0005524">
    <property type="term" value="F:ATP binding"/>
    <property type="evidence" value="ECO:0007669"/>
    <property type="project" value="UniProtKB-KW"/>
</dbReference>
<dbReference type="InterPro" id="IPR027417">
    <property type="entry name" value="P-loop_NTPase"/>
</dbReference>
<dbReference type="RefSeq" id="WP_126779114.1">
    <property type="nucleotide sequence ID" value="NZ_NGJU01000007.1"/>
</dbReference>
<keyword evidence="3" id="KW-0067">ATP-binding</keyword>
<dbReference type="EMBL" id="NGJU01000007">
    <property type="protein sequence ID" value="RST96469.1"/>
    <property type="molecule type" value="Genomic_DNA"/>
</dbReference>
<comment type="caution">
    <text evidence="5">The sequence shown here is derived from an EMBL/GenBank/DDBJ whole genome shotgun (WGS) entry which is preliminary data.</text>
</comment>
<accession>A0A429ZS53</accession>
<dbReference type="InterPro" id="IPR050763">
    <property type="entry name" value="ABC_transporter_ATP-binding"/>
</dbReference>
<evidence type="ECO:0000313" key="5">
    <source>
        <dbReference type="EMBL" id="RST96469.1"/>
    </source>
</evidence>
<dbReference type="GO" id="GO:0016887">
    <property type="term" value="F:ATP hydrolysis activity"/>
    <property type="evidence" value="ECO:0007669"/>
    <property type="project" value="InterPro"/>
</dbReference>
<organism evidence="5 6">
    <name type="scientific">Vagococcus salmoninarum</name>
    <dbReference type="NCBI Taxonomy" id="2739"/>
    <lineage>
        <taxon>Bacteria</taxon>
        <taxon>Bacillati</taxon>
        <taxon>Bacillota</taxon>
        <taxon>Bacilli</taxon>
        <taxon>Lactobacillales</taxon>
        <taxon>Enterococcaceae</taxon>
        <taxon>Vagococcus</taxon>
    </lineage>
</organism>
<keyword evidence="2" id="KW-0547">Nucleotide-binding</keyword>